<keyword evidence="3" id="KW-1185">Reference proteome</keyword>
<gene>
    <name evidence="2" type="ORF">HYFRA_00012065</name>
</gene>
<proteinExistence type="predicted"/>
<feature type="region of interest" description="Disordered" evidence="1">
    <location>
        <begin position="66"/>
        <end position="114"/>
    </location>
</feature>
<organism evidence="2 3">
    <name type="scientific">Hymenoscyphus fraxineus</name>
    <dbReference type="NCBI Taxonomy" id="746836"/>
    <lineage>
        <taxon>Eukaryota</taxon>
        <taxon>Fungi</taxon>
        <taxon>Dikarya</taxon>
        <taxon>Ascomycota</taxon>
        <taxon>Pezizomycotina</taxon>
        <taxon>Leotiomycetes</taxon>
        <taxon>Helotiales</taxon>
        <taxon>Helotiaceae</taxon>
        <taxon>Hymenoscyphus</taxon>
    </lineage>
</organism>
<comment type="caution">
    <text evidence="2">The sequence shown here is derived from an EMBL/GenBank/DDBJ whole genome shotgun (WGS) entry which is preliminary data.</text>
</comment>
<feature type="compositionally biased region" description="Polar residues" evidence="1">
    <location>
        <begin position="66"/>
        <end position="89"/>
    </location>
</feature>
<name>A0A9N9L0P7_9HELO</name>
<dbReference type="EMBL" id="CAJVRL010000069">
    <property type="protein sequence ID" value="CAG8956148.1"/>
    <property type="molecule type" value="Genomic_DNA"/>
</dbReference>
<accession>A0A9N9L0P7</accession>
<evidence type="ECO:0000313" key="2">
    <source>
        <dbReference type="EMBL" id="CAG8956148.1"/>
    </source>
</evidence>
<dbReference type="Proteomes" id="UP000696280">
    <property type="component" value="Unassembled WGS sequence"/>
</dbReference>
<protein>
    <submittedName>
        <fullName evidence="2">Uncharacterized protein</fullName>
    </submittedName>
</protein>
<evidence type="ECO:0000313" key="3">
    <source>
        <dbReference type="Proteomes" id="UP000696280"/>
    </source>
</evidence>
<dbReference type="AlphaFoldDB" id="A0A9N9L0P7"/>
<sequence length="114" mass="12837">MATQNQSFLATLDCRTFHRIPIQRNLLAISQAEQSQHQLLAIIFSSLPSRTTLTTQDHESIIASENEVQQSTNEWSPGSGWRSQEQPTFARSAVDKSANTFEPRMRPQGIPMIP</sequence>
<evidence type="ECO:0000256" key="1">
    <source>
        <dbReference type="SAM" id="MobiDB-lite"/>
    </source>
</evidence>
<reference evidence="2" key="1">
    <citation type="submission" date="2021-07" db="EMBL/GenBank/DDBJ databases">
        <authorList>
            <person name="Durling M."/>
        </authorList>
    </citation>
    <scope>NUCLEOTIDE SEQUENCE</scope>
</reference>